<dbReference type="RefSeq" id="WP_166948539.1">
    <property type="nucleotide sequence ID" value="NZ_JAASQI010000001.1"/>
</dbReference>
<evidence type="ECO:0000256" key="1">
    <source>
        <dbReference type="SAM" id="SignalP"/>
    </source>
</evidence>
<name>A0ABX0UWY5_9HYPH</name>
<dbReference type="EMBL" id="JAASQI010000001">
    <property type="protein sequence ID" value="NIJ56789.1"/>
    <property type="molecule type" value="Genomic_DNA"/>
</dbReference>
<reference evidence="2 3" key="1">
    <citation type="submission" date="2020-03" db="EMBL/GenBank/DDBJ databases">
        <title>Genomic Encyclopedia of Type Strains, Phase IV (KMG-IV): sequencing the most valuable type-strain genomes for metagenomic binning, comparative biology and taxonomic classification.</title>
        <authorList>
            <person name="Goeker M."/>
        </authorList>
    </citation>
    <scope>NUCLEOTIDE SEQUENCE [LARGE SCALE GENOMIC DNA]</scope>
    <source>
        <strain evidence="2 3">DSM 103870</strain>
    </source>
</reference>
<evidence type="ECO:0000313" key="3">
    <source>
        <dbReference type="Proteomes" id="UP001429580"/>
    </source>
</evidence>
<feature type="chain" id="PRO_5045302907" evidence="1">
    <location>
        <begin position="24"/>
        <end position="348"/>
    </location>
</feature>
<keyword evidence="1" id="KW-0732">Signal</keyword>
<sequence>MKAAGRRSLIALALLCGVGFVPGALPGTVPPAFAEEAPVRMFPPGLGIGLVPPAEMVPSDRFAGFEDEARESAIILMEMPPELFAGLEKDLRDPKREPQGFELIRREPWPVEGGKGVLVEGRHDIDGKTVYKWVLARGTASAASAVTFQVSERARDIYTDDVVLRTLRSLAQRDHAGLLAELGTLPFTIEEADGKDKRPAFRISRVISGSSVMLTLGPKDLVQGAEQPVIIIGGSKAAIAGALEQDRFARQSFGSLSGVQGMQIRRGEGVTRDGVAWHEMEADAQDATTGAKVRVLQAIRFDRAQFIRFVIVARQGVWKDATAYFEHLRDTVRPRPEAAGTETRNEPE</sequence>
<evidence type="ECO:0000313" key="2">
    <source>
        <dbReference type="EMBL" id="NIJ56789.1"/>
    </source>
</evidence>
<feature type="signal peptide" evidence="1">
    <location>
        <begin position="1"/>
        <end position="23"/>
    </location>
</feature>
<gene>
    <name evidence="2" type="ORF">FHS82_000602</name>
</gene>
<comment type="caution">
    <text evidence="2">The sequence shown here is derived from an EMBL/GenBank/DDBJ whole genome shotgun (WGS) entry which is preliminary data.</text>
</comment>
<keyword evidence="3" id="KW-1185">Reference proteome</keyword>
<protein>
    <submittedName>
        <fullName evidence="2">Uncharacterized protein</fullName>
    </submittedName>
</protein>
<organism evidence="2 3">
    <name type="scientific">Pseudochelatococcus lubricantis</name>
    <dbReference type="NCBI Taxonomy" id="1538102"/>
    <lineage>
        <taxon>Bacteria</taxon>
        <taxon>Pseudomonadati</taxon>
        <taxon>Pseudomonadota</taxon>
        <taxon>Alphaproteobacteria</taxon>
        <taxon>Hyphomicrobiales</taxon>
        <taxon>Chelatococcaceae</taxon>
        <taxon>Pseudochelatococcus</taxon>
    </lineage>
</organism>
<accession>A0ABX0UWY5</accession>
<dbReference type="Proteomes" id="UP001429580">
    <property type="component" value="Unassembled WGS sequence"/>
</dbReference>
<proteinExistence type="predicted"/>